<feature type="compositionally biased region" description="Basic and acidic residues" evidence="1">
    <location>
        <begin position="78"/>
        <end position="94"/>
    </location>
</feature>
<gene>
    <name evidence="2" type="ORF">ODALV1_LOCUS31086</name>
</gene>
<dbReference type="SUPFAM" id="SSF52047">
    <property type="entry name" value="RNI-like"/>
    <property type="match status" value="1"/>
</dbReference>
<name>A0ABP1S931_9HEXA</name>
<reference evidence="2 3" key="1">
    <citation type="submission" date="2024-08" db="EMBL/GenBank/DDBJ databases">
        <authorList>
            <person name="Cucini C."/>
            <person name="Frati F."/>
        </authorList>
    </citation>
    <scope>NUCLEOTIDE SEQUENCE [LARGE SCALE GENOMIC DNA]</scope>
</reference>
<proteinExistence type="predicted"/>
<organism evidence="2 3">
    <name type="scientific">Orchesella dallaii</name>
    <dbReference type="NCBI Taxonomy" id="48710"/>
    <lineage>
        <taxon>Eukaryota</taxon>
        <taxon>Metazoa</taxon>
        <taxon>Ecdysozoa</taxon>
        <taxon>Arthropoda</taxon>
        <taxon>Hexapoda</taxon>
        <taxon>Collembola</taxon>
        <taxon>Entomobryomorpha</taxon>
        <taxon>Entomobryoidea</taxon>
        <taxon>Orchesellidae</taxon>
        <taxon>Orchesellinae</taxon>
        <taxon>Orchesella</taxon>
    </lineage>
</organism>
<dbReference type="EMBL" id="CAXLJM020000164">
    <property type="protein sequence ID" value="CAL8147258.1"/>
    <property type="molecule type" value="Genomic_DNA"/>
</dbReference>
<evidence type="ECO:0000256" key="1">
    <source>
        <dbReference type="SAM" id="MobiDB-lite"/>
    </source>
</evidence>
<feature type="region of interest" description="Disordered" evidence="1">
    <location>
        <begin position="78"/>
        <end position="155"/>
    </location>
</feature>
<accession>A0ABP1S931</accession>
<dbReference type="Proteomes" id="UP001642540">
    <property type="component" value="Unassembled WGS sequence"/>
</dbReference>
<keyword evidence="3" id="KW-1185">Reference proteome</keyword>
<evidence type="ECO:0000313" key="3">
    <source>
        <dbReference type="Proteomes" id="UP001642540"/>
    </source>
</evidence>
<sequence>MASGRHIGLKPLENHRLKIAELDILLEAELALGCYGRGRGHEFSHCKSTVTVVEETETGGDEHAETRGQQHCKVQVETEHQELVETRDPPRAQTKDPPQVDIRDPGSGRKEYEVESPAESDKEKSKSDEGATNSVPEEDTNDKDTNEDLGMTSLGLDEEQNWKRILSDQHVLPKILAFLQPKTILTLRLISREINNAVSQIIQLSYLVPQQTFNWGTIPHPTTFKKKLNIIQRRFDFSTVEKAAVFASRMIPQQGANSSWTEVGPNPFLSRFIVMHLDLSTEANDINETLLSLFGVHLWSLRFFGNEPISQFGLERFVLALNYVANLKTLSIRGRVLETVSQGWSSSCLPKLEHLSCLDVSNFRFLSCANSKFGVSIVMALIRTYGKQLESFYCNGEFLECPKISSEMLQDLLPSVKNLYVTEFTEVTLAKLSLVRKWRLKLLQLSRNERTWNFADFVPVLTTFSNSLMDLQLVVPLKNDWETTYPQLSPLLELRKLRVEIMSLRGRWFWSSLLPACVDLEELNFETIEGPSPNTVGIKHYTARARAKEAFLHMKKLEKVYIWISSLRNIIISRAEVSPRI</sequence>
<feature type="compositionally biased region" description="Basic and acidic residues" evidence="1">
    <location>
        <begin position="101"/>
        <end position="129"/>
    </location>
</feature>
<protein>
    <recommendedName>
        <fullName evidence="4">F-box domain-containing protein</fullName>
    </recommendedName>
</protein>
<comment type="caution">
    <text evidence="2">The sequence shown here is derived from an EMBL/GenBank/DDBJ whole genome shotgun (WGS) entry which is preliminary data.</text>
</comment>
<evidence type="ECO:0000313" key="2">
    <source>
        <dbReference type="EMBL" id="CAL8147258.1"/>
    </source>
</evidence>
<feature type="region of interest" description="Disordered" evidence="1">
    <location>
        <begin position="54"/>
        <end position="73"/>
    </location>
</feature>
<feature type="compositionally biased region" description="Acidic residues" evidence="1">
    <location>
        <begin position="136"/>
        <end position="147"/>
    </location>
</feature>
<evidence type="ECO:0008006" key="4">
    <source>
        <dbReference type="Google" id="ProtNLM"/>
    </source>
</evidence>
<feature type="compositionally biased region" description="Basic and acidic residues" evidence="1">
    <location>
        <begin position="60"/>
        <end position="73"/>
    </location>
</feature>